<dbReference type="FunFam" id="3.40.50.720:FF:000084">
    <property type="entry name" value="Short-chain dehydrogenase reductase"/>
    <property type="match status" value="1"/>
</dbReference>
<evidence type="ECO:0000256" key="1">
    <source>
        <dbReference type="ARBA" id="ARBA00006484"/>
    </source>
</evidence>
<dbReference type="PRINTS" id="PR00081">
    <property type="entry name" value="GDHRDH"/>
</dbReference>
<proteinExistence type="inferred from homology"/>
<evidence type="ECO:0000313" key="4">
    <source>
        <dbReference type="EMBL" id="KAG8630278.1"/>
    </source>
</evidence>
<organism evidence="4 5">
    <name type="scientific">Elsinoe batatas</name>
    <dbReference type="NCBI Taxonomy" id="2601811"/>
    <lineage>
        <taxon>Eukaryota</taxon>
        <taxon>Fungi</taxon>
        <taxon>Dikarya</taxon>
        <taxon>Ascomycota</taxon>
        <taxon>Pezizomycotina</taxon>
        <taxon>Dothideomycetes</taxon>
        <taxon>Dothideomycetidae</taxon>
        <taxon>Myriangiales</taxon>
        <taxon>Elsinoaceae</taxon>
        <taxon>Elsinoe</taxon>
    </lineage>
</organism>
<comment type="caution">
    <text evidence="4">The sequence shown here is derived from an EMBL/GenBank/DDBJ whole genome shotgun (WGS) entry which is preliminary data.</text>
</comment>
<dbReference type="InterPro" id="IPR036291">
    <property type="entry name" value="NAD(P)-bd_dom_sf"/>
</dbReference>
<evidence type="ECO:0000256" key="2">
    <source>
        <dbReference type="ARBA" id="ARBA00022857"/>
    </source>
</evidence>
<keyword evidence="2" id="KW-0521">NADP</keyword>
<dbReference type="SUPFAM" id="SSF51735">
    <property type="entry name" value="NAD(P)-binding Rossmann-fold domains"/>
    <property type="match status" value="1"/>
</dbReference>
<dbReference type="PANTHER" id="PTHR42760:SF121">
    <property type="entry name" value="3-OXOACYL-(ACYL-CARRIER-PROTEIN) REDUCTASE"/>
    <property type="match status" value="1"/>
</dbReference>
<dbReference type="GO" id="GO:0016616">
    <property type="term" value="F:oxidoreductase activity, acting on the CH-OH group of donors, NAD or NADP as acceptor"/>
    <property type="evidence" value="ECO:0007669"/>
    <property type="project" value="TreeGrafter"/>
</dbReference>
<dbReference type="GO" id="GO:0006633">
    <property type="term" value="P:fatty acid biosynthetic process"/>
    <property type="evidence" value="ECO:0007669"/>
    <property type="project" value="TreeGrafter"/>
</dbReference>
<keyword evidence="5" id="KW-1185">Reference proteome</keyword>
<evidence type="ECO:0000313" key="5">
    <source>
        <dbReference type="Proteomes" id="UP000809789"/>
    </source>
</evidence>
<dbReference type="Gene3D" id="3.40.50.720">
    <property type="entry name" value="NAD(P)-binding Rossmann-like Domain"/>
    <property type="match status" value="1"/>
</dbReference>
<dbReference type="Pfam" id="PF00106">
    <property type="entry name" value="adh_short"/>
    <property type="match status" value="1"/>
</dbReference>
<comment type="similarity">
    <text evidence="1 3">Belongs to the short-chain dehydrogenases/reductases (SDR) family.</text>
</comment>
<dbReference type="OrthoDB" id="498125at2759"/>
<sequence length="448" mass="48951">MTHVSHQFFMQRHSGPRTWNHCHTPRARPWSSRWIVTRSSSVGLYVAAFVFADIYCGSFIVSKSSIPRRCDECSNERAIIEHRISVPSTHYECFSIGHEKGFQKRLQGTSISEKGTWHIGLASVSIGCFFGFGTPRINGPSLFTVFAQINLNLPSYRTGSRLTSLQTRGNILQNLFSFFWHVVVGGTMNITRSAIVTGSGRGIGKAVALRLARDGYSVCVNDVSAQRDAVNSVVDEIRALKGNAIGVIADVTKVAEVEDLVQRAGKAHGPLHLLIANAGIIRANALLDVTQDDWNQLFDVNARGIFNSYTIAARTMIKQGRGGKIVGAASIASFKPFPMTVAYSATKAVVRSLTQGAALEWAKYGITVNAFAPGIVRTDMWDQIDGRMAEEHGGEKGNMIDLYSKRMSAMKRPSEPSDVADMVSFFGSPDSNHVTGQTFVVDGGIWLN</sequence>
<dbReference type="InterPro" id="IPR002347">
    <property type="entry name" value="SDR_fam"/>
</dbReference>
<dbReference type="GO" id="GO:0048038">
    <property type="term" value="F:quinone binding"/>
    <property type="evidence" value="ECO:0007669"/>
    <property type="project" value="TreeGrafter"/>
</dbReference>
<evidence type="ECO:0000256" key="3">
    <source>
        <dbReference type="RuleBase" id="RU000363"/>
    </source>
</evidence>
<dbReference type="PANTHER" id="PTHR42760">
    <property type="entry name" value="SHORT-CHAIN DEHYDROGENASES/REDUCTASES FAMILY MEMBER"/>
    <property type="match status" value="1"/>
</dbReference>
<dbReference type="EMBL" id="JAESVG020000002">
    <property type="protein sequence ID" value="KAG8630278.1"/>
    <property type="molecule type" value="Genomic_DNA"/>
</dbReference>
<accession>A0A8K0LDM2</accession>
<dbReference type="PRINTS" id="PR00080">
    <property type="entry name" value="SDRFAMILY"/>
</dbReference>
<dbReference type="Proteomes" id="UP000809789">
    <property type="component" value="Unassembled WGS sequence"/>
</dbReference>
<reference evidence="4" key="1">
    <citation type="submission" date="2021-07" db="EMBL/GenBank/DDBJ databases">
        <title>Elsinoe batatas strain:CRI-CJ2 Genome sequencing and assembly.</title>
        <authorList>
            <person name="Huang L."/>
        </authorList>
    </citation>
    <scope>NUCLEOTIDE SEQUENCE</scope>
    <source>
        <strain evidence="4">CRI-CJ2</strain>
    </source>
</reference>
<protein>
    <submittedName>
        <fullName evidence="4">Uncharacterized protein</fullName>
    </submittedName>
</protein>
<gene>
    <name evidence="4" type="ORF">KVT40_001897</name>
</gene>
<name>A0A8K0LDM2_9PEZI</name>
<dbReference type="AlphaFoldDB" id="A0A8K0LDM2"/>